<comment type="caution">
    <text evidence="1">The sequence shown here is derived from an EMBL/GenBank/DDBJ whole genome shotgun (WGS) entry which is preliminary data.</text>
</comment>
<dbReference type="EMBL" id="CAMGYJ010000007">
    <property type="protein sequence ID" value="CAI0445287.1"/>
    <property type="molecule type" value="Genomic_DNA"/>
</dbReference>
<name>A0AAV0MEW3_9ROSI</name>
<dbReference type="AlphaFoldDB" id="A0AAV0MEW3"/>
<proteinExistence type="predicted"/>
<evidence type="ECO:0000313" key="2">
    <source>
        <dbReference type="Proteomes" id="UP001154282"/>
    </source>
</evidence>
<evidence type="ECO:0000313" key="1">
    <source>
        <dbReference type="EMBL" id="CAI0445287.1"/>
    </source>
</evidence>
<gene>
    <name evidence="1" type="ORF">LITE_LOCUS28503</name>
</gene>
<sequence length="83" mass="9954">MSRCLPFPPPGYVWHGVEGEALIQLLIKTRDEKQKQREKRRRKRKQHEWKKRRLSVVIDPLDDCSDNGNYVKMKKKISSQCFN</sequence>
<keyword evidence="2" id="KW-1185">Reference proteome</keyword>
<organism evidence="1 2">
    <name type="scientific">Linum tenue</name>
    <dbReference type="NCBI Taxonomy" id="586396"/>
    <lineage>
        <taxon>Eukaryota</taxon>
        <taxon>Viridiplantae</taxon>
        <taxon>Streptophyta</taxon>
        <taxon>Embryophyta</taxon>
        <taxon>Tracheophyta</taxon>
        <taxon>Spermatophyta</taxon>
        <taxon>Magnoliopsida</taxon>
        <taxon>eudicotyledons</taxon>
        <taxon>Gunneridae</taxon>
        <taxon>Pentapetalae</taxon>
        <taxon>rosids</taxon>
        <taxon>fabids</taxon>
        <taxon>Malpighiales</taxon>
        <taxon>Linaceae</taxon>
        <taxon>Linum</taxon>
    </lineage>
</organism>
<reference evidence="1" key="1">
    <citation type="submission" date="2022-08" db="EMBL/GenBank/DDBJ databases">
        <authorList>
            <person name="Gutierrez-Valencia J."/>
        </authorList>
    </citation>
    <scope>NUCLEOTIDE SEQUENCE</scope>
</reference>
<protein>
    <submittedName>
        <fullName evidence="1">Uncharacterized protein</fullName>
    </submittedName>
</protein>
<accession>A0AAV0MEW3</accession>
<dbReference type="Proteomes" id="UP001154282">
    <property type="component" value="Unassembled WGS sequence"/>
</dbReference>